<dbReference type="CDD" id="cd00077">
    <property type="entry name" value="HDc"/>
    <property type="match status" value="1"/>
</dbReference>
<gene>
    <name evidence="2" type="ORF">DFH05DRAFT_729411</name>
</gene>
<dbReference type="SMART" id="SM00471">
    <property type="entry name" value="HDc"/>
    <property type="match status" value="1"/>
</dbReference>
<comment type="caution">
    <text evidence="2">The sequence shown here is derived from an EMBL/GenBank/DDBJ whole genome shotgun (WGS) entry which is preliminary data.</text>
</comment>
<name>A0A9W8NQW0_9AGAR</name>
<dbReference type="PANTHER" id="PTHR35569:SF1">
    <property type="entry name" value="CYANAMIDE HYDRATASE DDI2-RELATED"/>
    <property type="match status" value="1"/>
</dbReference>
<dbReference type="PANTHER" id="PTHR35569">
    <property type="entry name" value="CYANAMIDE HYDRATASE DDI2-RELATED"/>
    <property type="match status" value="1"/>
</dbReference>
<protein>
    <recommendedName>
        <fullName evidence="1">HD/PDEase domain-containing protein</fullName>
    </recommendedName>
</protein>
<evidence type="ECO:0000259" key="1">
    <source>
        <dbReference type="SMART" id="SM00471"/>
    </source>
</evidence>
<sequence>MCQNSHVAENSLNPETVSASVPQDSISHTAYALASQHLPPAILNHCLRVWVYARELGEHEGLSSSRFPLLFAACILHDIGATPAFAKLDSEELQRFEIEGADAAASLLRAAEDPSISHDDIEEVWRAIALHSTPQIAERMGGLVRIVRLAVLSDFQRGVVAGKEGLQTEIEAQFERLDIERVLADAVIQQALCSRMPAGKAPAASWPNDLLRAYRSNPKGKGVNEGF</sequence>
<evidence type="ECO:0000313" key="3">
    <source>
        <dbReference type="Proteomes" id="UP001142393"/>
    </source>
</evidence>
<dbReference type="EMBL" id="JANVFU010000021">
    <property type="protein sequence ID" value="KAJ3738953.1"/>
    <property type="molecule type" value="Genomic_DNA"/>
</dbReference>
<dbReference type="InterPro" id="IPR006674">
    <property type="entry name" value="HD_domain"/>
</dbReference>
<dbReference type="Pfam" id="PF01966">
    <property type="entry name" value="HD"/>
    <property type="match status" value="1"/>
</dbReference>
<keyword evidence="3" id="KW-1185">Reference proteome</keyword>
<proteinExistence type="predicted"/>
<feature type="domain" description="HD/PDEase" evidence="1">
    <location>
        <begin position="38"/>
        <end position="116"/>
    </location>
</feature>
<evidence type="ECO:0000313" key="2">
    <source>
        <dbReference type="EMBL" id="KAJ3738953.1"/>
    </source>
</evidence>
<dbReference type="Gene3D" id="1.10.3210.10">
    <property type="entry name" value="Hypothetical protein af1432"/>
    <property type="match status" value="1"/>
</dbReference>
<dbReference type="InterPro" id="IPR003607">
    <property type="entry name" value="HD/PDEase_dom"/>
</dbReference>
<dbReference type="AlphaFoldDB" id="A0A9W8NQW0"/>
<accession>A0A9W8NQW0</accession>
<dbReference type="SUPFAM" id="SSF109604">
    <property type="entry name" value="HD-domain/PDEase-like"/>
    <property type="match status" value="1"/>
</dbReference>
<organism evidence="2 3">
    <name type="scientific">Lentinula detonsa</name>
    <dbReference type="NCBI Taxonomy" id="2804962"/>
    <lineage>
        <taxon>Eukaryota</taxon>
        <taxon>Fungi</taxon>
        <taxon>Dikarya</taxon>
        <taxon>Basidiomycota</taxon>
        <taxon>Agaricomycotina</taxon>
        <taxon>Agaricomycetes</taxon>
        <taxon>Agaricomycetidae</taxon>
        <taxon>Agaricales</taxon>
        <taxon>Marasmiineae</taxon>
        <taxon>Omphalotaceae</taxon>
        <taxon>Lentinula</taxon>
    </lineage>
</organism>
<reference evidence="2 3" key="1">
    <citation type="journal article" date="2023" name="Proc. Natl. Acad. Sci. U.S.A.">
        <title>A global phylogenomic analysis of the shiitake genus Lentinula.</title>
        <authorList>
            <person name="Sierra-Patev S."/>
            <person name="Min B."/>
            <person name="Naranjo-Ortiz M."/>
            <person name="Looney B."/>
            <person name="Konkel Z."/>
            <person name="Slot J.C."/>
            <person name="Sakamoto Y."/>
            <person name="Steenwyk J.L."/>
            <person name="Rokas A."/>
            <person name="Carro J."/>
            <person name="Camarero S."/>
            <person name="Ferreira P."/>
            <person name="Molpeceres G."/>
            <person name="Ruiz-Duenas F.J."/>
            <person name="Serrano A."/>
            <person name="Henrissat B."/>
            <person name="Drula E."/>
            <person name="Hughes K.W."/>
            <person name="Mata J.L."/>
            <person name="Ishikawa N.K."/>
            <person name="Vargas-Isla R."/>
            <person name="Ushijima S."/>
            <person name="Smith C.A."/>
            <person name="Donoghue J."/>
            <person name="Ahrendt S."/>
            <person name="Andreopoulos W."/>
            <person name="He G."/>
            <person name="LaButti K."/>
            <person name="Lipzen A."/>
            <person name="Ng V."/>
            <person name="Riley R."/>
            <person name="Sandor L."/>
            <person name="Barry K."/>
            <person name="Martinez A.T."/>
            <person name="Xiao Y."/>
            <person name="Gibbons J.G."/>
            <person name="Terashima K."/>
            <person name="Grigoriev I.V."/>
            <person name="Hibbett D."/>
        </authorList>
    </citation>
    <scope>NUCLEOTIDE SEQUENCE [LARGE SCALE GENOMIC DNA]</scope>
    <source>
        <strain evidence="2 3">TFB7810</strain>
    </source>
</reference>
<dbReference type="Proteomes" id="UP001142393">
    <property type="component" value="Unassembled WGS sequence"/>
</dbReference>